<dbReference type="Pfam" id="PF00775">
    <property type="entry name" value="Dioxygenase_C"/>
    <property type="match status" value="1"/>
</dbReference>
<accession>A0A0H2X3G9</accession>
<protein>
    <submittedName>
        <fullName evidence="5">Protocatechuate 3,4-dioxygenase beta chain</fullName>
    </submittedName>
</protein>
<evidence type="ECO:0000313" key="6">
    <source>
        <dbReference type="Proteomes" id="UP000000420"/>
    </source>
</evidence>
<dbReference type="PANTHER" id="PTHR33711:SF10">
    <property type="entry name" value="INTRADIOL RING-CLEAVAGE DIOXYGENASES DOMAIN-CONTAINING PROTEIN"/>
    <property type="match status" value="1"/>
</dbReference>
<dbReference type="Proteomes" id="UP000000420">
    <property type="component" value="Chromosome"/>
</dbReference>
<dbReference type="GO" id="GO:0018578">
    <property type="term" value="F:protocatechuate 3,4-dioxygenase activity"/>
    <property type="evidence" value="ECO:0007669"/>
    <property type="project" value="InterPro"/>
</dbReference>
<dbReference type="EMBL" id="CP000050">
    <property type="protein sequence ID" value="AAY47464.1"/>
    <property type="molecule type" value="Genomic_DNA"/>
</dbReference>
<dbReference type="PROSITE" id="PS00083">
    <property type="entry name" value="INTRADIOL_DIOXYGENAS"/>
    <property type="match status" value="1"/>
</dbReference>
<keyword evidence="3" id="KW-0560">Oxidoreductase</keyword>
<dbReference type="SUPFAM" id="SSF49482">
    <property type="entry name" value="Aromatic compound dioxygenase"/>
    <property type="match status" value="1"/>
</dbReference>
<dbReference type="InterPro" id="IPR050770">
    <property type="entry name" value="Intradiol_RC_Dioxygenase"/>
</dbReference>
<dbReference type="InterPro" id="IPR015889">
    <property type="entry name" value="Intradiol_dOase_core"/>
</dbReference>
<evidence type="ECO:0000256" key="1">
    <source>
        <dbReference type="ARBA" id="ARBA00007825"/>
    </source>
</evidence>
<dbReference type="InterPro" id="IPR012785">
    <property type="entry name" value="Protocat_dOase_b"/>
</dbReference>
<dbReference type="NCBIfam" id="TIGR02422">
    <property type="entry name" value="protocat_beta"/>
    <property type="match status" value="1"/>
</dbReference>
<sequence length="245" mass="27204">MPMHDLPPDTPPGDVLLGYRRPRAGTQPAYLHAPYASTALRAPTRAPIAMPVTLSEVTGPRPSQITLGAHAADLTAGFAGEPLGERIIVSGRVLDENGAPVRNSVVEVWQCNAAGRYQHEGDRHDAPLDPNFRGTGQVLTDAHGRYAFKTIKPGAYPWRNHYNAWRPAHIHFSLHGDGIGQRLITQMYFPGDPLLAHDPIYNCVDDPLARDRMVSSFDWEHAVSEYALAYRFDIVLRGRKQTVWE</sequence>
<feature type="domain" description="Intradiol ring-cleavage dioxygenases" evidence="4">
    <location>
        <begin position="89"/>
        <end position="117"/>
    </location>
</feature>
<dbReference type="KEGG" id="xcb:XC_0379"/>
<evidence type="ECO:0000313" key="5">
    <source>
        <dbReference type="EMBL" id="AAY47464.1"/>
    </source>
</evidence>
<dbReference type="RefSeq" id="WP_011035621.1">
    <property type="nucleotide sequence ID" value="NC_007086.1"/>
</dbReference>
<dbReference type="GO" id="GO:0008199">
    <property type="term" value="F:ferric iron binding"/>
    <property type="evidence" value="ECO:0007669"/>
    <property type="project" value="InterPro"/>
</dbReference>
<evidence type="ECO:0000256" key="2">
    <source>
        <dbReference type="ARBA" id="ARBA00022964"/>
    </source>
</evidence>
<gene>
    <name evidence="5" type="ordered locus">XC_0379</name>
</gene>
<reference evidence="5 6" key="1">
    <citation type="journal article" date="2005" name="Genome Res.">
        <title>Comparative and functional genomic analyses of the pathogenicity of phytopathogen Xanthomonas campestris pv. campestris.</title>
        <authorList>
            <person name="Qian W."/>
            <person name="Jia Y."/>
            <person name="Ren S.X."/>
            <person name="He Y.Q."/>
            <person name="Feng J.X."/>
            <person name="Lu L.F."/>
            <person name="Sun Q."/>
            <person name="Ying G."/>
            <person name="Tang D.J."/>
            <person name="Tang H."/>
            <person name="Wu W."/>
            <person name="Hao P."/>
            <person name="Wang L."/>
            <person name="Jiang B.L."/>
            <person name="Zeng S."/>
            <person name="Gu W.Y."/>
            <person name="Lu G."/>
            <person name="Rong L."/>
            <person name="Tian Y."/>
            <person name="Yao Z."/>
            <person name="Fu G."/>
            <person name="Chen B."/>
            <person name="Fang R."/>
            <person name="Qiang B."/>
            <person name="Chen Z."/>
            <person name="Zhao G.P."/>
            <person name="Tang J.L."/>
            <person name="He C."/>
        </authorList>
    </citation>
    <scope>NUCLEOTIDE SEQUENCE [LARGE SCALE GENOMIC DNA]</scope>
    <source>
        <strain evidence="5 6">8004</strain>
    </source>
</reference>
<dbReference type="InterPro" id="IPR000627">
    <property type="entry name" value="Intradiol_dOase_C"/>
</dbReference>
<dbReference type="InterPro" id="IPR024756">
    <property type="entry name" value="PCDO_beta_N"/>
</dbReference>
<dbReference type="Gene3D" id="2.60.130.10">
    <property type="entry name" value="Aromatic compound dioxygenase"/>
    <property type="match status" value="1"/>
</dbReference>
<proteinExistence type="inferred from homology"/>
<evidence type="ECO:0000256" key="3">
    <source>
        <dbReference type="ARBA" id="ARBA00023002"/>
    </source>
</evidence>
<dbReference type="GO" id="GO:0019619">
    <property type="term" value="P:3,4-dihydroxybenzoate catabolic process"/>
    <property type="evidence" value="ECO:0007669"/>
    <property type="project" value="InterPro"/>
</dbReference>
<comment type="similarity">
    <text evidence="1">Belongs to the intradiol ring-cleavage dioxygenase family.</text>
</comment>
<dbReference type="HOGENOM" id="CLU_027719_5_0_6"/>
<name>A0A0H2X3G9_XANC8</name>
<dbReference type="PANTHER" id="PTHR33711">
    <property type="entry name" value="DIOXYGENASE, PUTATIVE (AFU_ORTHOLOGUE AFUA_2G02910)-RELATED"/>
    <property type="match status" value="1"/>
</dbReference>
<dbReference type="Pfam" id="PF12391">
    <property type="entry name" value="PCDO_beta_N"/>
    <property type="match status" value="1"/>
</dbReference>
<organism evidence="5 6">
    <name type="scientific">Xanthomonas campestris pv. campestris (strain 8004)</name>
    <dbReference type="NCBI Taxonomy" id="314565"/>
    <lineage>
        <taxon>Bacteria</taxon>
        <taxon>Pseudomonadati</taxon>
        <taxon>Pseudomonadota</taxon>
        <taxon>Gammaproteobacteria</taxon>
        <taxon>Lysobacterales</taxon>
        <taxon>Lysobacteraceae</taxon>
        <taxon>Xanthomonas</taxon>
    </lineage>
</organism>
<dbReference type="AlphaFoldDB" id="A0A0H2X3G9"/>
<evidence type="ECO:0000259" key="4">
    <source>
        <dbReference type="PROSITE" id="PS00083"/>
    </source>
</evidence>
<keyword evidence="2 5" id="KW-0223">Dioxygenase</keyword>